<comment type="pathway">
    <text evidence="13 19">Purine metabolism; XMP biosynthesis via de novo pathway; XMP from IMP: step 1/1.</text>
</comment>
<evidence type="ECO:0000256" key="9">
    <source>
        <dbReference type="ARBA" id="ARBA00023002"/>
    </source>
</evidence>
<evidence type="ECO:0000256" key="6">
    <source>
        <dbReference type="ARBA" id="ARBA00022749"/>
    </source>
</evidence>
<evidence type="ECO:0000256" key="17">
    <source>
        <dbReference type="PROSITE-ProRule" id="PRU00703"/>
    </source>
</evidence>
<comment type="caution">
    <text evidence="13">Lacks conserved residue(s) required for the propagation of feature annotation.</text>
</comment>
<dbReference type="Proteomes" id="UP000002315">
    <property type="component" value="Chromosome"/>
</dbReference>
<dbReference type="Pfam" id="PF00571">
    <property type="entry name" value="CBS"/>
    <property type="match status" value="2"/>
</dbReference>
<dbReference type="InterPro" id="IPR015875">
    <property type="entry name" value="IMP_DH/GMP_Rdtase_CS"/>
</dbReference>
<evidence type="ECO:0000256" key="7">
    <source>
        <dbReference type="ARBA" id="ARBA00022755"/>
    </source>
</evidence>
<dbReference type="PANTHER" id="PTHR11911:SF111">
    <property type="entry name" value="INOSINE-5'-MONOPHOSPHATE DEHYDROGENASE"/>
    <property type="match status" value="1"/>
</dbReference>
<dbReference type="PROSITE" id="PS00487">
    <property type="entry name" value="IMP_DH_GMP_RED"/>
    <property type="match status" value="1"/>
</dbReference>
<keyword evidence="8 13" id="KW-0630">Potassium</keyword>
<dbReference type="SMART" id="SM01240">
    <property type="entry name" value="IMPDH"/>
    <property type="match status" value="1"/>
</dbReference>
<proteinExistence type="inferred from homology"/>
<feature type="binding site" evidence="13">
    <location>
        <position position="248"/>
    </location>
    <ligand>
        <name>NAD(+)</name>
        <dbReference type="ChEBI" id="CHEBI:57540"/>
    </ligand>
</feature>
<keyword evidence="4 13" id="KW-0479">Metal-binding</keyword>
<evidence type="ECO:0000256" key="3">
    <source>
        <dbReference type="ARBA" id="ARBA00011881"/>
    </source>
</evidence>
<evidence type="ECO:0000256" key="5">
    <source>
        <dbReference type="ARBA" id="ARBA00022737"/>
    </source>
</evidence>
<feature type="binding site" evidence="13">
    <location>
        <position position="478"/>
    </location>
    <ligand>
        <name>K(+)</name>
        <dbReference type="ChEBI" id="CHEBI:29103"/>
        <note>ligand shared between two tetrameric partners</note>
    </ligand>
</feature>
<keyword evidence="11 17" id="KW-0129">CBS domain</keyword>
<dbReference type="FunFam" id="3.20.20.70:FF:000003">
    <property type="entry name" value="GMP reductase"/>
    <property type="match status" value="1"/>
</dbReference>
<dbReference type="SUPFAM" id="SSF54631">
    <property type="entry name" value="CBS-domain pair"/>
    <property type="match status" value="1"/>
</dbReference>
<evidence type="ECO:0000256" key="10">
    <source>
        <dbReference type="ARBA" id="ARBA00023027"/>
    </source>
</evidence>
<dbReference type="OrthoDB" id="21361at2157"/>
<feature type="domain" description="CBS" evidence="20">
    <location>
        <begin position="97"/>
        <end position="154"/>
    </location>
</feature>
<feature type="active site" description="Proton acceptor" evidence="13 14">
    <location>
        <position position="403"/>
    </location>
</feature>
<feature type="active site" description="Thioimidate intermediate" evidence="13 14">
    <location>
        <position position="304"/>
    </location>
</feature>
<feature type="binding site" description="in other chain" evidence="13 16">
    <location>
        <position position="299"/>
    </location>
    <ligand>
        <name>K(+)</name>
        <dbReference type="ChEBI" id="CHEBI:29103"/>
        <note>ligand shared between two tetrameric partners</note>
    </ligand>
</feature>
<evidence type="ECO:0000256" key="15">
    <source>
        <dbReference type="PIRSR" id="PIRSR000130-3"/>
    </source>
</evidence>
<dbReference type="HAMAP" id="MF_01964">
    <property type="entry name" value="IMPDH"/>
    <property type="match status" value="1"/>
</dbReference>
<dbReference type="GO" id="GO:0046872">
    <property type="term" value="F:metal ion binding"/>
    <property type="evidence" value="ECO:0007669"/>
    <property type="project" value="UniProtKB-UniRule"/>
</dbReference>
<feature type="binding site" evidence="15">
    <location>
        <begin position="248"/>
        <end position="250"/>
    </location>
    <ligand>
        <name>NAD(+)</name>
        <dbReference type="ChEBI" id="CHEBI:57540"/>
    </ligand>
</feature>
<dbReference type="HOGENOM" id="CLU_022552_2_1_2"/>
<dbReference type="STRING" id="523846.Mfer_0194"/>
<dbReference type="UniPathway" id="UPA00601">
    <property type="reaction ID" value="UER00295"/>
</dbReference>
<feature type="binding site" evidence="13 15">
    <location>
        <begin position="297"/>
        <end position="299"/>
    </location>
    <ligand>
        <name>NAD(+)</name>
        <dbReference type="ChEBI" id="CHEBI:57540"/>
    </ligand>
</feature>
<keyword evidence="9 13" id="KW-0560">Oxidoreductase</keyword>
<evidence type="ECO:0000256" key="18">
    <source>
        <dbReference type="RuleBase" id="RU003927"/>
    </source>
</evidence>
<name>E3GXG5_METFV</name>
<dbReference type="GO" id="GO:0006177">
    <property type="term" value="P:GMP biosynthetic process"/>
    <property type="evidence" value="ECO:0007669"/>
    <property type="project" value="UniProtKB-UniRule"/>
</dbReference>
<dbReference type="CDD" id="cd00381">
    <property type="entry name" value="IMPDH"/>
    <property type="match status" value="1"/>
</dbReference>
<dbReference type="GO" id="GO:0003938">
    <property type="term" value="F:IMP dehydrogenase activity"/>
    <property type="evidence" value="ECO:0007669"/>
    <property type="project" value="UniProtKB-UniRule"/>
</dbReference>
<accession>E3GXG5</accession>
<evidence type="ECO:0000259" key="20">
    <source>
        <dbReference type="PROSITE" id="PS51371"/>
    </source>
</evidence>
<dbReference type="GO" id="GO:0006183">
    <property type="term" value="P:GTP biosynthetic process"/>
    <property type="evidence" value="ECO:0007669"/>
    <property type="project" value="TreeGrafter"/>
</dbReference>
<feature type="binding site" evidence="13">
    <location>
        <begin position="384"/>
        <end position="388"/>
    </location>
    <ligand>
        <name>IMP</name>
        <dbReference type="ChEBI" id="CHEBI:58053"/>
    </ligand>
</feature>
<feature type="binding site" evidence="13">
    <location>
        <begin position="337"/>
        <end position="339"/>
    </location>
    <ligand>
        <name>IMP</name>
        <dbReference type="ChEBI" id="CHEBI:58053"/>
    </ligand>
</feature>
<feature type="binding site" description="in other chain" evidence="13 16">
    <location>
        <position position="301"/>
    </location>
    <ligand>
        <name>K(+)</name>
        <dbReference type="ChEBI" id="CHEBI:29103"/>
        <note>ligand shared between two tetrameric partners</note>
    </ligand>
</feature>
<dbReference type="NCBIfam" id="TIGR01302">
    <property type="entry name" value="IMP_dehydrog"/>
    <property type="match status" value="1"/>
</dbReference>
<keyword evidence="10 13" id="KW-0520">NAD</keyword>
<dbReference type="EMBL" id="CP002278">
    <property type="protein sequence ID" value="ADP76997.1"/>
    <property type="molecule type" value="Genomic_DNA"/>
</dbReference>
<comment type="activity regulation">
    <text evidence="13">Mycophenolic acid (MPA) is a non-competitive inhibitor that prevents formation of the closed enzyme conformation by binding to the same site as the amobile flap. In contrast, mizoribine monophosphate (MZP) is a competitive inhibitor that induces the closed conformation. MPA is a potent inhibitor of mammalian IMPDHs but a poor inhibitor of the bacterial enzymes. MZP is a more potent inhibitor of bacterial IMPDH.</text>
</comment>
<dbReference type="PIRSF" id="PIRSF000130">
    <property type="entry name" value="IMPDH"/>
    <property type="match status" value="1"/>
</dbReference>
<feature type="binding site" evidence="13">
    <location>
        <position position="302"/>
    </location>
    <ligand>
        <name>IMP</name>
        <dbReference type="ChEBI" id="CHEBI:58053"/>
    </ligand>
</feature>
<evidence type="ECO:0000256" key="8">
    <source>
        <dbReference type="ARBA" id="ARBA00022958"/>
    </source>
</evidence>
<dbReference type="PROSITE" id="PS51371">
    <property type="entry name" value="CBS"/>
    <property type="match status" value="2"/>
</dbReference>
<feature type="domain" description="CBS" evidence="20">
    <location>
        <begin position="158"/>
        <end position="216"/>
    </location>
</feature>
<comment type="function">
    <text evidence="13">Catalyzes the conversion of inosine 5'-phosphate (IMP) to xanthosine 5'-phosphate (XMP), the first committed and rate-limiting step in the de novo synthesis of guanine nucleotides, and therefore plays an important role in the regulation of cell growth.</text>
</comment>
<evidence type="ECO:0000256" key="13">
    <source>
        <dbReference type="HAMAP-Rule" id="MF_01964"/>
    </source>
</evidence>
<dbReference type="KEGG" id="mfv:Mfer_0194"/>
<feature type="binding site" description="in other chain" evidence="13 16">
    <location>
        <position position="304"/>
    </location>
    <ligand>
        <name>K(+)</name>
        <dbReference type="ChEBI" id="CHEBI:29103"/>
        <note>ligand shared between two tetrameric partners</note>
    </ligand>
</feature>
<keyword evidence="22" id="KW-1185">Reference proteome</keyword>
<dbReference type="SUPFAM" id="SSF51412">
    <property type="entry name" value="Inosine monophosphate dehydrogenase (IMPDH)"/>
    <property type="match status" value="1"/>
</dbReference>
<dbReference type="InterPro" id="IPR001093">
    <property type="entry name" value="IMP_DH_GMPRt"/>
</dbReference>
<dbReference type="AlphaFoldDB" id="E3GXG5"/>
<evidence type="ECO:0000256" key="11">
    <source>
        <dbReference type="ARBA" id="ARBA00023122"/>
    </source>
</evidence>
<organism evidence="21 22">
    <name type="scientific">Methanothermus fervidus (strain ATCC 43054 / DSM 2088 / JCM 10308 / V24 S)</name>
    <dbReference type="NCBI Taxonomy" id="523846"/>
    <lineage>
        <taxon>Archaea</taxon>
        <taxon>Methanobacteriati</taxon>
        <taxon>Methanobacteriota</taxon>
        <taxon>Methanomada group</taxon>
        <taxon>Methanobacteria</taxon>
        <taxon>Methanobacteriales</taxon>
        <taxon>Methanothermaceae</taxon>
        <taxon>Methanothermus</taxon>
    </lineage>
</organism>
<protein>
    <recommendedName>
        <fullName evidence="13 19">Inosine-5'-monophosphate dehydrogenase</fullName>
        <shortName evidence="13">IMP dehydrogenase</shortName>
        <shortName evidence="13">IMPD</shortName>
        <shortName evidence="13">IMPDH</shortName>
        <ecNumber evidence="13 19">1.1.1.205</ecNumber>
    </recommendedName>
</protein>
<feature type="binding site" evidence="13">
    <location>
        <position position="422"/>
    </location>
    <ligand>
        <name>IMP</name>
        <dbReference type="ChEBI" id="CHEBI:58053"/>
    </ligand>
</feature>
<evidence type="ECO:0000256" key="14">
    <source>
        <dbReference type="PIRSR" id="PIRSR000130-1"/>
    </source>
</evidence>
<dbReference type="PANTHER" id="PTHR11911">
    <property type="entry name" value="INOSINE-5-MONOPHOSPHATE DEHYDROGENASE RELATED"/>
    <property type="match status" value="1"/>
</dbReference>
<dbReference type="SMART" id="SM00116">
    <property type="entry name" value="CBS"/>
    <property type="match status" value="2"/>
</dbReference>
<feature type="binding site" evidence="13">
    <location>
        <position position="477"/>
    </location>
    <ligand>
        <name>K(+)</name>
        <dbReference type="ChEBI" id="CHEBI:29103"/>
        <note>ligand shared between two tetrameric partners</note>
    </ligand>
</feature>
<comment type="cofactor">
    <cofactor evidence="1 13">
        <name>K(+)</name>
        <dbReference type="ChEBI" id="CHEBI:29103"/>
    </cofactor>
</comment>
<evidence type="ECO:0000313" key="21">
    <source>
        <dbReference type="EMBL" id="ADP76997.1"/>
    </source>
</evidence>
<feature type="binding site" evidence="13">
    <location>
        <position position="476"/>
    </location>
    <ligand>
        <name>K(+)</name>
        <dbReference type="ChEBI" id="CHEBI:29103"/>
        <note>ligand shared between two tetrameric partners</note>
    </ligand>
</feature>
<keyword evidence="5" id="KW-0677">Repeat</keyword>
<evidence type="ECO:0000313" key="22">
    <source>
        <dbReference type="Proteomes" id="UP000002315"/>
    </source>
</evidence>
<dbReference type="InterPro" id="IPR005990">
    <property type="entry name" value="IMP_DH"/>
</dbReference>
<keyword evidence="7 13" id="KW-0658">Purine biosynthesis</keyword>
<dbReference type="CDD" id="cd04601">
    <property type="entry name" value="CBS_pair_IMPDH"/>
    <property type="match status" value="1"/>
</dbReference>
<dbReference type="Pfam" id="PF00478">
    <property type="entry name" value="IMPDH"/>
    <property type="match status" value="1"/>
</dbReference>
<feature type="binding site" evidence="13">
    <location>
        <begin position="360"/>
        <end position="361"/>
    </location>
    <ligand>
        <name>IMP</name>
        <dbReference type="ChEBI" id="CHEBI:58053"/>
    </ligand>
</feature>
<dbReference type="EC" id="1.1.1.205" evidence="13 19"/>
<sequence length="494" mass="53690">MYREKLEKAKTAYTFDDFLLVPQASWVEPKDVDTKTRVTRNYEINIPILSSAMDTVTEAEMAIALAREGGLGVIHRNMSTKEQVEEIKKVKRSGDITIRDVITVDPDAPISEAYEIMKRENISGLPVVVDDKLVGIISRRDIKPIVNSKGDKKVKEVMTSDVVTVPESITPEEALNIAYENKVERLPVVKDGKLVGIITVRDILERKKYPNACRDEEGRFLVAAAVGPFDLDRAKSLDKAGADILVIDSAHAHNMRLVKYSKIMKKNIDADLVVGNIATREAAEDLISQEVDGLKVGIGPGSMCTTRIVAGVGVPQLSAIAEVSDVAAEYDIPVIADGGIRYSGDIAKAIAVGADAVMLGNLLAGTSEAPGEIVIINGRKYKQYRGMGSLGAMTGGIGAGTDRYFQNINKKSHMKHTKLVPEGVEGVVPYRGSVKEVIFQLVGGLKASMGYCGAKTIKEMKEKAKLVRITQSGIKESHPHDLLITNESPNYPTY</sequence>
<dbReference type="InterPro" id="IPR013785">
    <property type="entry name" value="Aldolase_TIM"/>
</dbReference>
<keyword evidence="6 13" id="KW-0332">GMP biosynthesis</keyword>
<comment type="catalytic activity">
    <reaction evidence="12 13 19">
        <text>IMP + NAD(+) + H2O = XMP + NADH + H(+)</text>
        <dbReference type="Rhea" id="RHEA:11708"/>
        <dbReference type="ChEBI" id="CHEBI:15377"/>
        <dbReference type="ChEBI" id="CHEBI:15378"/>
        <dbReference type="ChEBI" id="CHEBI:57464"/>
        <dbReference type="ChEBI" id="CHEBI:57540"/>
        <dbReference type="ChEBI" id="CHEBI:57945"/>
        <dbReference type="ChEBI" id="CHEBI:58053"/>
        <dbReference type="EC" id="1.1.1.205"/>
    </reaction>
</comment>
<evidence type="ECO:0000256" key="12">
    <source>
        <dbReference type="ARBA" id="ARBA00048028"/>
    </source>
</evidence>
<evidence type="ECO:0000256" key="19">
    <source>
        <dbReference type="RuleBase" id="RU003928"/>
    </source>
</evidence>
<dbReference type="InterPro" id="IPR000644">
    <property type="entry name" value="CBS_dom"/>
</dbReference>
<comment type="subunit">
    <text evidence="3 13">Homotetramer.</text>
</comment>
<dbReference type="Gene3D" id="3.20.20.70">
    <property type="entry name" value="Aldolase class I"/>
    <property type="match status" value="1"/>
</dbReference>
<reference evidence="21 22" key="1">
    <citation type="journal article" date="2010" name="Stand. Genomic Sci.">
        <title>Complete genome sequence of Methanothermus fervidus type strain (V24S).</title>
        <authorList>
            <person name="Anderson I."/>
            <person name="Djao O.D."/>
            <person name="Misra M."/>
            <person name="Chertkov O."/>
            <person name="Nolan M."/>
            <person name="Lucas S."/>
            <person name="Lapidus A."/>
            <person name="Del Rio T.G."/>
            <person name="Tice H."/>
            <person name="Cheng J.F."/>
            <person name="Tapia R."/>
            <person name="Han C."/>
            <person name="Goodwin L."/>
            <person name="Pitluck S."/>
            <person name="Liolios K."/>
            <person name="Ivanova N."/>
            <person name="Mavromatis K."/>
            <person name="Mikhailova N."/>
            <person name="Pati A."/>
            <person name="Brambilla E."/>
            <person name="Chen A."/>
            <person name="Palaniappan K."/>
            <person name="Land M."/>
            <person name="Hauser L."/>
            <person name="Chang Y.J."/>
            <person name="Jeffries C.D."/>
            <person name="Sikorski J."/>
            <person name="Spring S."/>
            <person name="Rohde M."/>
            <person name="Eichinger K."/>
            <person name="Huber H."/>
            <person name="Wirth R."/>
            <person name="Goker M."/>
            <person name="Detter J.C."/>
            <person name="Woyke T."/>
            <person name="Bristow J."/>
            <person name="Eisen J.A."/>
            <person name="Markowitz V."/>
            <person name="Hugenholtz P."/>
            <person name="Klenk H.P."/>
            <person name="Kyrpides N.C."/>
        </authorList>
    </citation>
    <scope>NUCLEOTIDE SEQUENCE [LARGE SCALE GENOMIC DNA]</scope>
    <source>
        <strain evidence="22">ATCC 43054 / DSM 2088 / JCM 10308 / V24 S</strain>
    </source>
</reference>
<dbReference type="InterPro" id="IPR046342">
    <property type="entry name" value="CBS_dom_sf"/>
</dbReference>
<comment type="similarity">
    <text evidence="2 13 18">Belongs to the IMPDH/GMPR family.</text>
</comment>
<evidence type="ECO:0000256" key="16">
    <source>
        <dbReference type="PIRSR" id="PIRSR000130-4"/>
    </source>
</evidence>
<evidence type="ECO:0000256" key="2">
    <source>
        <dbReference type="ARBA" id="ARBA00005502"/>
    </source>
</evidence>
<dbReference type="GO" id="GO:0000166">
    <property type="term" value="F:nucleotide binding"/>
    <property type="evidence" value="ECO:0007669"/>
    <property type="project" value="UniProtKB-UniRule"/>
</dbReference>
<evidence type="ECO:0000256" key="4">
    <source>
        <dbReference type="ARBA" id="ARBA00022723"/>
    </source>
</evidence>
<evidence type="ECO:0000256" key="1">
    <source>
        <dbReference type="ARBA" id="ARBA00001958"/>
    </source>
</evidence>
<gene>
    <name evidence="13" type="primary">guaB</name>
    <name evidence="21" type="ordered locus">Mfer_0194</name>
</gene>